<accession>A0A3B7MRM9</accession>
<dbReference type="InterPro" id="IPR010664">
    <property type="entry name" value="LipoPS_assembly_LptC-rel"/>
</dbReference>
<organism evidence="1 2">
    <name type="scientific">Paraflavitalea soli</name>
    <dbReference type="NCBI Taxonomy" id="2315862"/>
    <lineage>
        <taxon>Bacteria</taxon>
        <taxon>Pseudomonadati</taxon>
        <taxon>Bacteroidota</taxon>
        <taxon>Chitinophagia</taxon>
        <taxon>Chitinophagales</taxon>
        <taxon>Chitinophagaceae</taxon>
        <taxon>Paraflavitalea</taxon>
    </lineage>
</organism>
<protein>
    <submittedName>
        <fullName evidence="1">LPS export ABC transporter periplasmic protein LptC</fullName>
    </submittedName>
</protein>
<dbReference type="AlphaFoldDB" id="A0A3B7MRM9"/>
<dbReference type="Gene3D" id="2.60.450.10">
    <property type="entry name" value="Lipopolysaccharide (LPS) transport protein A like domain"/>
    <property type="match status" value="1"/>
</dbReference>
<dbReference type="KEGG" id="pseg:D3H65_21845"/>
<proteinExistence type="predicted"/>
<dbReference type="GO" id="GO:0015221">
    <property type="term" value="F:lipopolysaccharide transmembrane transporter activity"/>
    <property type="evidence" value="ECO:0007669"/>
    <property type="project" value="InterPro"/>
</dbReference>
<dbReference type="EMBL" id="CP032157">
    <property type="protein sequence ID" value="AXY76477.1"/>
    <property type="molecule type" value="Genomic_DNA"/>
</dbReference>
<reference evidence="1 2" key="1">
    <citation type="submission" date="2018-09" db="EMBL/GenBank/DDBJ databases">
        <title>Genome sequencing of strain 6GH32-13.</title>
        <authorList>
            <person name="Weon H.-Y."/>
            <person name="Heo J."/>
            <person name="Kwon S.-W."/>
        </authorList>
    </citation>
    <scope>NUCLEOTIDE SEQUENCE [LARGE SCALE GENOMIC DNA]</scope>
    <source>
        <strain evidence="1 2">5GH32-13</strain>
    </source>
</reference>
<dbReference type="RefSeq" id="WP_119052354.1">
    <property type="nucleotide sequence ID" value="NZ_CP032157.1"/>
</dbReference>
<evidence type="ECO:0000313" key="2">
    <source>
        <dbReference type="Proteomes" id="UP000263900"/>
    </source>
</evidence>
<dbReference type="OrthoDB" id="9812080at2"/>
<name>A0A3B7MRM9_9BACT</name>
<gene>
    <name evidence="1" type="primary">lptC</name>
    <name evidence="1" type="ORF">D3H65_21845</name>
</gene>
<dbReference type="InterPro" id="IPR026265">
    <property type="entry name" value="LptC"/>
</dbReference>
<keyword evidence="2" id="KW-1185">Reference proteome</keyword>
<dbReference type="PROSITE" id="PS51257">
    <property type="entry name" value="PROKAR_LIPOPROTEIN"/>
    <property type="match status" value="1"/>
</dbReference>
<evidence type="ECO:0000313" key="1">
    <source>
        <dbReference type="EMBL" id="AXY76477.1"/>
    </source>
</evidence>
<dbReference type="Proteomes" id="UP000263900">
    <property type="component" value="Chromosome"/>
</dbReference>
<dbReference type="GO" id="GO:0005886">
    <property type="term" value="C:plasma membrane"/>
    <property type="evidence" value="ECO:0007669"/>
    <property type="project" value="InterPro"/>
</dbReference>
<dbReference type="NCBIfam" id="TIGR04409">
    <property type="entry name" value="LptC_YrbK"/>
    <property type="match status" value="1"/>
</dbReference>
<sequence length="192" mass="22433">MQRHSTTYLLRIAALLLSCFFVLIACENDQREVDNLFSKKILLEEATQIESFLSEKGIVKAKLTSPYMLRRTADSAYMEFPRSLHVDFYDTTSRIESILDARYAKYFEFDRKVLLRDSVVVISMINGDTLRTSELWWDQNKQEFYTTAPARIHQRTQTLHAAQGLRAAQNLTWKEFYQASGRFLTSDSTFMQ</sequence>
<dbReference type="Pfam" id="PF06835">
    <property type="entry name" value="LptC"/>
    <property type="match status" value="1"/>
</dbReference>